<dbReference type="Pfam" id="PF10982">
    <property type="entry name" value="DUF2789"/>
    <property type="match status" value="1"/>
</dbReference>
<organism evidence="1 2">
    <name type="scientific">Limnohabitans curvus</name>
    <dbReference type="NCBI Taxonomy" id="323423"/>
    <lineage>
        <taxon>Bacteria</taxon>
        <taxon>Pseudomonadati</taxon>
        <taxon>Pseudomonadota</taxon>
        <taxon>Betaproteobacteria</taxon>
        <taxon>Burkholderiales</taxon>
        <taxon>Comamonadaceae</taxon>
        <taxon>Limnohabitans</taxon>
    </lineage>
</organism>
<reference evidence="1 2" key="1">
    <citation type="submission" date="2017-04" db="EMBL/GenBank/DDBJ databases">
        <title>Unexpected and diverse lifestyles within the genus Limnohabitans.</title>
        <authorList>
            <person name="Kasalicky V."/>
            <person name="Mehrshad M."/>
            <person name="Andrei S.-A."/>
            <person name="Salcher M."/>
            <person name="Kratochvilova H."/>
            <person name="Simek K."/>
            <person name="Ghai R."/>
        </authorList>
    </citation>
    <scope>NUCLEOTIDE SEQUENCE [LARGE SCALE GENOMIC DNA]</scope>
    <source>
        <strain evidence="1 2">MWH-C5</strain>
    </source>
</reference>
<evidence type="ECO:0000313" key="1">
    <source>
        <dbReference type="EMBL" id="PUE58525.1"/>
    </source>
</evidence>
<dbReference type="InterPro" id="IPR021250">
    <property type="entry name" value="DUF2789"/>
</dbReference>
<accession>A0A315EP42</accession>
<gene>
    <name evidence="1" type="ORF">B9Z44_02260</name>
</gene>
<keyword evidence="2" id="KW-1185">Reference proteome</keyword>
<dbReference type="Gene3D" id="1.10.10.1130">
    <property type="entry name" value="Uncharacterised protein PF10982, DUF2789"/>
    <property type="match status" value="1"/>
</dbReference>
<comment type="caution">
    <text evidence="1">The sequence shown here is derived from an EMBL/GenBank/DDBJ whole genome shotgun (WGS) entry which is preliminary data.</text>
</comment>
<protein>
    <recommendedName>
        <fullName evidence="3">DUF2789 domain-containing protein</fullName>
    </recommendedName>
</protein>
<dbReference type="RefSeq" id="WP_108360030.1">
    <property type="nucleotide sequence ID" value="NZ_NESP01000001.1"/>
</dbReference>
<dbReference type="Proteomes" id="UP000251341">
    <property type="component" value="Unassembled WGS sequence"/>
</dbReference>
<name>A0A315EP42_9BURK</name>
<evidence type="ECO:0000313" key="2">
    <source>
        <dbReference type="Proteomes" id="UP000251341"/>
    </source>
</evidence>
<proteinExistence type="predicted"/>
<dbReference type="AlphaFoldDB" id="A0A315EP42"/>
<evidence type="ECO:0008006" key="3">
    <source>
        <dbReference type="Google" id="ProtNLM"/>
    </source>
</evidence>
<sequence length="78" mass="8556">MDNAIHRFSELFAQLGLANDAKSIASFLIEKAPLPGHISLPDAPFWSHAQASFLREALADNADWAELVDQLNEALRAP</sequence>
<dbReference type="EMBL" id="NESP01000001">
    <property type="protein sequence ID" value="PUE58525.1"/>
    <property type="molecule type" value="Genomic_DNA"/>
</dbReference>
<dbReference type="InterPro" id="IPR038086">
    <property type="entry name" value="DUF2789_sf"/>
</dbReference>